<evidence type="ECO:0000256" key="4">
    <source>
        <dbReference type="ARBA" id="ARBA00022490"/>
    </source>
</evidence>
<dbReference type="GO" id="GO:0005096">
    <property type="term" value="F:GTPase activator activity"/>
    <property type="evidence" value="ECO:0007669"/>
    <property type="project" value="UniProtKB-UniRule"/>
</dbReference>
<comment type="function">
    <text evidence="5">Substrate-binding subunit of the Rab geranylgeranyltransferase (GGTase) complex. Binds unprenylated Rab proteins.</text>
</comment>
<comment type="similarity">
    <text evidence="2 5">Belongs to the Rab GDI family.</text>
</comment>
<dbReference type="Pfam" id="PF00996">
    <property type="entry name" value="GDI"/>
    <property type="match status" value="2"/>
</dbReference>
<evidence type="ECO:0000259" key="6">
    <source>
        <dbReference type="Pfam" id="PF22603"/>
    </source>
</evidence>
<dbReference type="STRING" id="91626.A0A0C9M8L7"/>
<dbReference type="FunFam" id="1.10.405.10:FF:000003">
    <property type="entry name" value="Rab proteins geranylgeranyltransferase component A"/>
    <property type="match status" value="1"/>
</dbReference>
<organism evidence="7">
    <name type="scientific">Mucor ambiguus</name>
    <dbReference type="NCBI Taxonomy" id="91626"/>
    <lineage>
        <taxon>Eukaryota</taxon>
        <taxon>Fungi</taxon>
        <taxon>Fungi incertae sedis</taxon>
        <taxon>Mucoromycota</taxon>
        <taxon>Mucoromycotina</taxon>
        <taxon>Mucoromycetes</taxon>
        <taxon>Mucorales</taxon>
        <taxon>Mucorineae</taxon>
        <taxon>Mucoraceae</taxon>
        <taxon>Mucor</taxon>
    </lineage>
</organism>
<dbReference type="InterPro" id="IPR018203">
    <property type="entry name" value="GDP_dissociation_inhibitor"/>
</dbReference>
<dbReference type="InterPro" id="IPR001738">
    <property type="entry name" value="Rab_escort"/>
</dbReference>
<proteinExistence type="inferred from homology"/>
<dbReference type="GO" id="GO:0005634">
    <property type="term" value="C:nucleus"/>
    <property type="evidence" value="ECO:0007669"/>
    <property type="project" value="TreeGrafter"/>
</dbReference>
<evidence type="ECO:0000256" key="2">
    <source>
        <dbReference type="ARBA" id="ARBA00005593"/>
    </source>
</evidence>
<dbReference type="Gene3D" id="3.30.519.10">
    <property type="entry name" value="Guanine Nucleotide Dissociation Inhibitor, domain 2"/>
    <property type="match status" value="1"/>
</dbReference>
<dbReference type="GO" id="GO:0016740">
    <property type="term" value="F:transferase activity"/>
    <property type="evidence" value="ECO:0007669"/>
    <property type="project" value="UniProtKB-KW"/>
</dbReference>
<dbReference type="Pfam" id="PF22603">
    <property type="entry name" value="RAE1_2_domI_C"/>
    <property type="match status" value="1"/>
</dbReference>
<protein>
    <recommendedName>
        <fullName evidence="5">Rab escort protein 1</fullName>
    </recommendedName>
</protein>
<keyword evidence="4 5" id="KW-0963">Cytoplasm</keyword>
<dbReference type="PRINTS" id="PR00891">
    <property type="entry name" value="RABGDIREP"/>
</dbReference>
<dbReference type="SUPFAM" id="SSF51905">
    <property type="entry name" value="FAD/NAD(P)-binding domain"/>
    <property type="match status" value="1"/>
</dbReference>
<dbReference type="AlphaFoldDB" id="A0A0C9M8L7"/>
<keyword evidence="7" id="KW-0808">Transferase</keyword>
<evidence type="ECO:0000256" key="3">
    <source>
        <dbReference type="ARBA" id="ARBA00022468"/>
    </source>
</evidence>
<evidence type="ECO:0000256" key="5">
    <source>
        <dbReference type="PIRNR" id="PIRNR016550"/>
    </source>
</evidence>
<name>A0A0C9M8L7_9FUNG</name>
<dbReference type="InterPro" id="IPR054420">
    <property type="entry name" value="RAE1_2_domI_C"/>
</dbReference>
<dbReference type="Proteomes" id="UP000053815">
    <property type="component" value="Unassembled WGS sequence"/>
</dbReference>
<dbReference type="EMBL" id="DF836421">
    <property type="protein sequence ID" value="GAN06666.1"/>
    <property type="molecule type" value="Genomic_DNA"/>
</dbReference>
<dbReference type="GO" id="GO:0005829">
    <property type="term" value="C:cytosol"/>
    <property type="evidence" value="ECO:0007669"/>
    <property type="project" value="UniProtKB-SubCell"/>
</dbReference>
<dbReference type="GO" id="GO:0005968">
    <property type="term" value="C:Rab-protein geranylgeranyltransferase complex"/>
    <property type="evidence" value="ECO:0007669"/>
    <property type="project" value="UniProtKB-UniRule"/>
</dbReference>
<dbReference type="OrthoDB" id="9446342at2759"/>
<dbReference type="Gene3D" id="1.10.405.10">
    <property type="entry name" value="Guanine Nucleotide Dissociation Inhibitor, domain 1"/>
    <property type="match status" value="1"/>
</dbReference>
<evidence type="ECO:0000256" key="1">
    <source>
        <dbReference type="ARBA" id="ARBA00004514"/>
    </source>
</evidence>
<accession>A0A0C9M8L7</accession>
<gene>
    <name evidence="7" type="ORF">MAM1_0132c06154</name>
</gene>
<dbReference type="GO" id="GO:0016192">
    <property type="term" value="P:vesicle-mediated transport"/>
    <property type="evidence" value="ECO:0007669"/>
    <property type="project" value="TreeGrafter"/>
</dbReference>
<dbReference type="GO" id="GO:0005092">
    <property type="term" value="F:GDP-dissociation inhibitor activity"/>
    <property type="evidence" value="ECO:0007669"/>
    <property type="project" value="InterPro"/>
</dbReference>
<evidence type="ECO:0000313" key="8">
    <source>
        <dbReference type="Proteomes" id="UP000053815"/>
    </source>
</evidence>
<keyword evidence="3 5" id="KW-0343">GTPase activation</keyword>
<evidence type="ECO:0000313" key="7">
    <source>
        <dbReference type="EMBL" id="GAN06666.1"/>
    </source>
</evidence>
<dbReference type="PANTHER" id="PTHR11787:SF4">
    <property type="entry name" value="CHM, RAB ESCORT PROTEIN 1"/>
    <property type="match status" value="1"/>
</dbReference>
<dbReference type="PIRSF" id="PIRSF016550">
    <property type="entry name" value="Rab_ger_ger_transf_A_euk"/>
    <property type="match status" value="1"/>
</dbReference>
<dbReference type="Gene3D" id="3.50.50.60">
    <property type="entry name" value="FAD/NAD(P)-binding domain"/>
    <property type="match status" value="1"/>
</dbReference>
<dbReference type="PANTHER" id="PTHR11787">
    <property type="entry name" value="RAB GDP-DISSOCIATION INHIBITOR"/>
    <property type="match status" value="1"/>
</dbReference>
<dbReference type="GO" id="GO:0006886">
    <property type="term" value="P:intracellular protein transport"/>
    <property type="evidence" value="ECO:0007669"/>
    <property type="project" value="InterPro"/>
</dbReference>
<comment type="subcellular location">
    <subcellularLocation>
        <location evidence="1">Cytoplasm</location>
        <location evidence="1">Cytosol</location>
    </subcellularLocation>
</comment>
<dbReference type="GO" id="GO:0007264">
    <property type="term" value="P:small GTPase-mediated signal transduction"/>
    <property type="evidence" value="ECO:0007669"/>
    <property type="project" value="UniProtKB-UniRule"/>
</dbReference>
<reference evidence="7" key="1">
    <citation type="submission" date="2014-09" db="EMBL/GenBank/DDBJ databases">
        <title>Draft genome sequence of an oleaginous Mucoromycotina fungus Mucor ambiguus NBRC6742.</title>
        <authorList>
            <person name="Takeda I."/>
            <person name="Yamane N."/>
            <person name="Morita T."/>
            <person name="Tamano K."/>
            <person name="Machida M."/>
            <person name="Baker S."/>
            <person name="Koike H."/>
        </authorList>
    </citation>
    <scope>NUCLEOTIDE SEQUENCE</scope>
    <source>
        <strain evidence="7">NBRC 6742</strain>
    </source>
</reference>
<dbReference type="InterPro" id="IPR036188">
    <property type="entry name" value="FAD/NAD-bd_sf"/>
</dbReference>
<sequence length="578" mass="65079">MGPPTIGYSNLMATNTTSKETSFDYIVLGTGLIESILAGSLARVGKKVLHLDSHQNYGGNWSVFGFRELVQWHLERNKGDTAEIKEGDLSIDYEYNYASNFRNVELQVYNTNLASSEGENTRSAIEEGSYKELIPKTLFAQDQQLVDAHFSDLTHENISEKLPQIRTFVELLNKSRSYNLDTTPKLLGTREDLVETLIRSGVGRYLEFKNVDDIFIFDKASRALEKVPSSKEDVFTNKSVSLIEKRKLMKFLTFAMELNEQQEDNPLLQNTEDMSYCQFLQEKFKITGKLQEAIVYAIALVDEKASVKEGLDSTHRFVQSMGRFGKGAYLCPLYGGASEIAQAFCRVCAVYGGIYILNQPLDRFVVDKETGECTGIITKEGQEYKCSQLITGMDYLNASSLPIRDGHTGAILVTDTRLESRDAKQYLAEPLSYCVFPPGSEAGNTDEPIYGIQQNDESMACLRGQYVTYLWTASKDDSVLKKAVDLLMEKKPTVTEDEDNNREFTKLITVYYDQYVRNAQSLQASWKPPFKNVVVCSDPDVSLDFRSAFAEAKSLFSQCEPVDAEFMPAAEQEPEDED</sequence>
<feature type="domain" description="RAE1/2" evidence="6">
    <location>
        <begin position="410"/>
        <end position="540"/>
    </location>
</feature>
<keyword evidence="8" id="KW-1185">Reference proteome</keyword>